<dbReference type="OrthoDB" id="4971611at2759"/>
<gene>
    <name evidence="2" type="ORF">BJ875DRAFT_17877</name>
</gene>
<dbReference type="EMBL" id="MU251467">
    <property type="protein sequence ID" value="KAG9234329.1"/>
    <property type="molecule type" value="Genomic_DNA"/>
</dbReference>
<keyword evidence="3" id="KW-1185">Reference proteome</keyword>
<accession>A0A9P8C583</accession>
<proteinExistence type="predicted"/>
<comment type="caution">
    <text evidence="2">The sequence shown here is derived from an EMBL/GenBank/DDBJ whole genome shotgun (WGS) entry which is preliminary data.</text>
</comment>
<sequence length="239" mass="27766">MKRPQSLHGLPPLGTVKRSRGNEPDVVGVVGEVSGSFVHHGPWDERSRSNPTLNFIEKYQTVIDSLRLHDVPFGNFFSSFSTYHDTKGSVHFTGPQIWYWLQQQFSPFERVRHDVVEMRVVREDEGRDVVYGECLTHFTLKGDVHEIVAPRFFVWTIGEADRERGEGTDGKVIVSCRVFWDTGVIGRYVTERKREREMSEMVQRQREEVERERALLAQERSSRREDDGSSRVALKVEMR</sequence>
<evidence type="ECO:0000256" key="1">
    <source>
        <dbReference type="SAM" id="MobiDB-lite"/>
    </source>
</evidence>
<evidence type="ECO:0000313" key="2">
    <source>
        <dbReference type="EMBL" id="KAG9234329.1"/>
    </source>
</evidence>
<dbReference type="AlphaFoldDB" id="A0A9P8C583"/>
<feature type="region of interest" description="Disordered" evidence="1">
    <location>
        <begin position="217"/>
        <end position="239"/>
    </location>
</feature>
<reference evidence="2" key="1">
    <citation type="journal article" date="2021" name="IMA Fungus">
        <title>Genomic characterization of three marine fungi, including Emericellopsis atlantica sp. nov. with signatures of a generalist lifestyle and marine biomass degradation.</title>
        <authorList>
            <person name="Hagestad O.C."/>
            <person name="Hou L."/>
            <person name="Andersen J.H."/>
            <person name="Hansen E.H."/>
            <person name="Altermark B."/>
            <person name="Li C."/>
            <person name="Kuhnert E."/>
            <person name="Cox R.J."/>
            <person name="Crous P.W."/>
            <person name="Spatafora J.W."/>
            <person name="Lail K."/>
            <person name="Amirebrahimi M."/>
            <person name="Lipzen A."/>
            <person name="Pangilinan J."/>
            <person name="Andreopoulos W."/>
            <person name="Hayes R.D."/>
            <person name="Ng V."/>
            <person name="Grigoriev I.V."/>
            <person name="Jackson S.A."/>
            <person name="Sutton T.D.S."/>
            <person name="Dobson A.D.W."/>
            <person name="Rama T."/>
        </authorList>
    </citation>
    <scope>NUCLEOTIDE SEQUENCE</scope>
    <source>
        <strain evidence="2">TRa018bII</strain>
    </source>
</reference>
<name>A0A9P8C583_9HELO</name>
<dbReference type="Proteomes" id="UP000824998">
    <property type="component" value="Unassembled WGS sequence"/>
</dbReference>
<evidence type="ECO:0000313" key="3">
    <source>
        <dbReference type="Proteomes" id="UP000824998"/>
    </source>
</evidence>
<feature type="region of interest" description="Disordered" evidence="1">
    <location>
        <begin position="1"/>
        <end position="22"/>
    </location>
</feature>
<protein>
    <submittedName>
        <fullName evidence="2">Uncharacterized protein</fullName>
    </submittedName>
</protein>
<organism evidence="2 3">
    <name type="scientific">Amylocarpus encephaloides</name>
    <dbReference type="NCBI Taxonomy" id="45428"/>
    <lineage>
        <taxon>Eukaryota</taxon>
        <taxon>Fungi</taxon>
        <taxon>Dikarya</taxon>
        <taxon>Ascomycota</taxon>
        <taxon>Pezizomycotina</taxon>
        <taxon>Leotiomycetes</taxon>
        <taxon>Helotiales</taxon>
        <taxon>Helotiales incertae sedis</taxon>
        <taxon>Amylocarpus</taxon>
    </lineage>
</organism>